<accession>A0A521FBS8</accession>
<sequence length="106" mass="12024">MSFFQQPSFDTVTEALQWLNSQGFTADFNLDSDCIRCNTTKQSLPPEEFKIEYLFRFEGDSNPADEDIVYGIISEIHNLKGVLTSAFGTYADSVSTEMIRKLSVHQ</sequence>
<protein>
    <submittedName>
        <fullName evidence="1">Phosphoribosylpyrophosphate synthetase</fullName>
    </submittedName>
</protein>
<dbReference type="Proteomes" id="UP000317289">
    <property type="component" value="Unassembled WGS sequence"/>
</dbReference>
<evidence type="ECO:0000313" key="4">
    <source>
        <dbReference type="Proteomes" id="UP000468990"/>
    </source>
</evidence>
<evidence type="ECO:0000313" key="2">
    <source>
        <dbReference type="EMBL" id="SMO93638.1"/>
    </source>
</evidence>
<dbReference type="RefSeq" id="WP_142452470.1">
    <property type="nucleotide sequence ID" value="NZ_FXTA01000008.1"/>
</dbReference>
<keyword evidence="4" id="KW-1185">Reference proteome</keyword>
<dbReference type="AlphaFoldDB" id="A0A521FBS8"/>
<evidence type="ECO:0000313" key="3">
    <source>
        <dbReference type="Proteomes" id="UP000317289"/>
    </source>
</evidence>
<dbReference type="EMBL" id="WKKG01000003">
    <property type="protein sequence ID" value="MRX67606.1"/>
    <property type="molecule type" value="Genomic_DNA"/>
</dbReference>
<organism evidence="2 3">
    <name type="scientific">Flavobacterium resistens</name>
    <dbReference type="NCBI Taxonomy" id="443612"/>
    <lineage>
        <taxon>Bacteria</taxon>
        <taxon>Pseudomonadati</taxon>
        <taxon>Bacteroidota</taxon>
        <taxon>Flavobacteriia</taxon>
        <taxon>Flavobacteriales</taxon>
        <taxon>Flavobacteriaceae</taxon>
        <taxon>Flavobacterium</taxon>
    </lineage>
</organism>
<name>A0A521FBS8_9FLAO</name>
<reference evidence="2 3" key="1">
    <citation type="submission" date="2017-05" db="EMBL/GenBank/DDBJ databases">
        <authorList>
            <person name="Varghese N."/>
            <person name="Submissions S."/>
        </authorList>
    </citation>
    <scope>NUCLEOTIDE SEQUENCE [LARGE SCALE GENOMIC DNA]</scope>
    <source>
        <strain evidence="2 3">DSM 19382</strain>
    </source>
</reference>
<dbReference type="Proteomes" id="UP000468990">
    <property type="component" value="Unassembled WGS sequence"/>
</dbReference>
<evidence type="ECO:0000313" key="1">
    <source>
        <dbReference type="EMBL" id="MRX67606.1"/>
    </source>
</evidence>
<proteinExistence type="predicted"/>
<gene>
    <name evidence="1" type="ORF">GJU42_06485</name>
    <name evidence="2" type="ORF">SAMN06265349_10845</name>
</gene>
<dbReference type="OrthoDB" id="8418771at2"/>
<reference evidence="1 4" key="2">
    <citation type="submission" date="2019-11" db="EMBL/GenBank/DDBJ databases">
        <title>Flavobacterium resistens genome.</title>
        <authorList>
            <person name="Wilson V.M."/>
            <person name="Newman J.D."/>
        </authorList>
    </citation>
    <scope>NUCLEOTIDE SEQUENCE [LARGE SCALE GENOMIC DNA]</scope>
    <source>
        <strain evidence="1 4">DSM 19382</strain>
    </source>
</reference>
<dbReference type="EMBL" id="FXTA01000008">
    <property type="protein sequence ID" value="SMO93638.1"/>
    <property type="molecule type" value="Genomic_DNA"/>
</dbReference>